<evidence type="ECO:0000313" key="2">
    <source>
        <dbReference type="Proteomes" id="UP000323505"/>
    </source>
</evidence>
<organism evidence="1 2">
    <name type="scientific">Actinomadura decatromicini</name>
    <dbReference type="NCBI Taxonomy" id="2604572"/>
    <lineage>
        <taxon>Bacteria</taxon>
        <taxon>Bacillati</taxon>
        <taxon>Actinomycetota</taxon>
        <taxon>Actinomycetes</taxon>
        <taxon>Streptosporangiales</taxon>
        <taxon>Thermomonosporaceae</taxon>
        <taxon>Actinomadura</taxon>
    </lineage>
</organism>
<evidence type="ECO:0000313" key="1">
    <source>
        <dbReference type="EMBL" id="TYK51203.1"/>
    </source>
</evidence>
<comment type="caution">
    <text evidence="1">The sequence shown here is derived from an EMBL/GenBank/DDBJ whole genome shotgun (WGS) entry which is preliminary data.</text>
</comment>
<dbReference type="Proteomes" id="UP000323505">
    <property type="component" value="Unassembled WGS sequence"/>
</dbReference>
<sequence>MTADAGTIPDGAATPEDAAAALDAALDRLAGLAAASSATGYDGRVVRATGELVACAADLVRSTAVHEPDGEGAALRSAVDDIEHVLRRLRWIRSVHFGGPQQDVQGKEREVP</sequence>
<reference evidence="1 2" key="1">
    <citation type="submission" date="2019-08" db="EMBL/GenBank/DDBJ databases">
        <title>Actinomadura sp. nov. CYP1-5 isolated from mountain soil.</title>
        <authorList>
            <person name="Songsumanus A."/>
            <person name="Kuncharoen N."/>
            <person name="Kudo T."/>
            <person name="Yuki M."/>
            <person name="Igarashi Y."/>
            <person name="Tanasupawat S."/>
        </authorList>
    </citation>
    <scope>NUCLEOTIDE SEQUENCE [LARGE SCALE GENOMIC DNA]</scope>
    <source>
        <strain evidence="1 2">CYP1-5</strain>
    </source>
</reference>
<accession>A0A5D3FSP3</accession>
<dbReference type="EMBL" id="VSRQ01000002">
    <property type="protein sequence ID" value="TYK51203.1"/>
    <property type="molecule type" value="Genomic_DNA"/>
</dbReference>
<keyword evidence="2" id="KW-1185">Reference proteome</keyword>
<name>A0A5D3FSP3_9ACTN</name>
<protein>
    <submittedName>
        <fullName evidence="1">Uncharacterized protein</fullName>
    </submittedName>
</protein>
<dbReference type="AlphaFoldDB" id="A0A5D3FSP3"/>
<dbReference type="RefSeq" id="WP_148759028.1">
    <property type="nucleotide sequence ID" value="NZ_VSRQ01000002.1"/>
</dbReference>
<proteinExistence type="predicted"/>
<gene>
    <name evidence="1" type="ORF">FXF68_12335</name>
</gene>